<dbReference type="OrthoDB" id="507476at2"/>
<organism evidence="1 2">
    <name type="scientific">Desulfomicrobium apsheronum</name>
    <dbReference type="NCBI Taxonomy" id="52560"/>
    <lineage>
        <taxon>Bacteria</taxon>
        <taxon>Pseudomonadati</taxon>
        <taxon>Thermodesulfobacteriota</taxon>
        <taxon>Desulfovibrionia</taxon>
        <taxon>Desulfovibrionales</taxon>
        <taxon>Desulfomicrobiaceae</taxon>
        <taxon>Desulfomicrobium</taxon>
    </lineage>
</organism>
<sequence>MQWLRSLLGLRDDHTDLFSPVPPNPALDALAAIDDLSRAMRNHHGAIEICSALGNLYRMRGELDRAIQMRSSLLQRADLGREDQSRIYFELGRDYSRAGILDRAQEALRKCRDIGGDNPALELELALLHAKGGDFLAASRQYRKMGLDLQAAHYLVRAATTGTEAADQSLLAEAREIYPASPEAWLEGIMFQISRESWDDVIALLDQGLGSVGTHLGFVLLDPLLDYEDSGVPVKAILPAAHLDALLAVIDRHPPELAPLHYAGCLLRAHGRVEEAKTWQEKTLLMSPAFWPARLELLTMSLPEQQMTPVFEFQLEFLLRRAREAKRFVCARCGLKRGQIFFCCPKCMSWHSITIRQLLSDEAS</sequence>
<dbReference type="Gene3D" id="1.25.40.10">
    <property type="entry name" value="Tetratricopeptide repeat domain"/>
    <property type="match status" value="1"/>
</dbReference>
<protein>
    <submittedName>
        <fullName evidence="1">Lipopolysaccharide biosynthesis regulator YciM, contains six TPR domains and a predicted metal-binding C-terminal domain</fullName>
    </submittedName>
</protein>
<name>A0A1I3Y9C8_9BACT</name>
<reference evidence="2" key="1">
    <citation type="submission" date="2016-10" db="EMBL/GenBank/DDBJ databases">
        <authorList>
            <person name="Varghese N."/>
            <person name="Submissions S."/>
        </authorList>
    </citation>
    <scope>NUCLEOTIDE SEQUENCE [LARGE SCALE GENOMIC DNA]</scope>
    <source>
        <strain evidence="2">DSM 5918</strain>
    </source>
</reference>
<dbReference type="Proteomes" id="UP000198635">
    <property type="component" value="Unassembled WGS sequence"/>
</dbReference>
<dbReference type="STRING" id="52560.SAMN04488082_11938"/>
<evidence type="ECO:0000313" key="1">
    <source>
        <dbReference type="EMBL" id="SFK28458.1"/>
    </source>
</evidence>
<dbReference type="AlphaFoldDB" id="A0A1I3Y9C8"/>
<dbReference type="SUPFAM" id="SSF48452">
    <property type="entry name" value="TPR-like"/>
    <property type="match status" value="1"/>
</dbReference>
<gene>
    <name evidence="1" type="ORF">SAMN04488082_11938</name>
</gene>
<keyword evidence="2" id="KW-1185">Reference proteome</keyword>
<accession>A0A1I3Y9C8</accession>
<proteinExistence type="predicted"/>
<evidence type="ECO:0000313" key="2">
    <source>
        <dbReference type="Proteomes" id="UP000198635"/>
    </source>
</evidence>
<dbReference type="EMBL" id="FORX01000019">
    <property type="protein sequence ID" value="SFK28458.1"/>
    <property type="molecule type" value="Genomic_DNA"/>
</dbReference>
<dbReference type="InterPro" id="IPR011990">
    <property type="entry name" value="TPR-like_helical_dom_sf"/>
</dbReference>
<dbReference type="RefSeq" id="WP_092377823.1">
    <property type="nucleotide sequence ID" value="NZ_FORX01000019.1"/>
</dbReference>